<organism evidence="4 5">
    <name type="scientific">Autumnicola musiva</name>
    <dbReference type="NCBI Taxonomy" id="3075589"/>
    <lineage>
        <taxon>Bacteria</taxon>
        <taxon>Pseudomonadati</taxon>
        <taxon>Bacteroidota</taxon>
        <taxon>Flavobacteriia</taxon>
        <taxon>Flavobacteriales</taxon>
        <taxon>Flavobacteriaceae</taxon>
        <taxon>Autumnicola</taxon>
    </lineage>
</organism>
<evidence type="ECO:0000259" key="3">
    <source>
        <dbReference type="Pfam" id="PF13538"/>
    </source>
</evidence>
<evidence type="ECO:0000313" key="4">
    <source>
        <dbReference type="EMBL" id="MDT0677001.1"/>
    </source>
</evidence>
<dbReference type="InterPro" id="IPR027417">
    <property type="entry name" value="P-loop_NTPase"/>
</dbReference>
<dbReference type="Pfam" id="PF08378">
    <property type="entry name" value="NERD"/>
    <property type="match status" value="1"/>
</dbReference>
<dbReference type="InterPro" id="IPR027785">
    <property type="entry name" value="UvrD-like_helicase_C"/>
</dbReference>
<reference evidence="4 5" key="1">
    <citation type="submission" date="2023-09" db="EMBL/GenBank/DDBJ databases">
        <authorList>
            <person name="Rey-Velasco X."/>
        </authorList>
    </citation>
    <scope>NUCLEOTIDE SEQUENCE [LARGE SCALE GENOMIC DNA]</scope>
    <source>
        <strain evidence="4 5">F117</strain>
    </source>
</reference>
<name>A0ABU3D6E4_9FLAO</name>
<dbReference type="PANTHER" id="PTHR11070:SF2">
    <property type="entry name" value="ATP-DEPENDENT DNA HELICASE SRS2"/>
    <property type="match status" value="1"/>
</dbReference>
<feature type="domain" description="NERD" evidence="2">
    <location>
        <begin position="19"/>
        <end position="118"/>
    </location>
</feature>
<dbReference type="PANTHER" id="PTHR11070">
    <property type="entry name" value="UVRD / RECB / PCRA DNA HELICASE FAMILY MEMBER"/>
    <property type="match status" value="1"/>
</dbReference>
<dbReference type="RefSeq" id="WP_311503345.1">
    <property type="nucleotide sequence ID" value="NZ_JAVRHK010000006.1"/>
</dbReference>
<proteinExistence type="predicted"/>
<feature type="domain" description="UvrD-like helicase C-terminal" evidence="3">
    <location>
        <begin position="559"/>
        <end position="603"/>
    </location>
</feature>
<evidence type="ECO:0000256" key="1">
    <source>
        <dbReference type="ARBA" id="ARBA00034923"/>
    </source>
</evidence>
<keyword evidence="5" id="KW-1185">Reference proteome</keyword>
<dbReference type="Pfam" id="PF13538">
    <property type="entry name" value="UvrD_C_2"/>
    <property type="match status" value="1"/>
</dbReference>
<evidence type="ECO:0000313" key="5">
    <source>
        <dbReference type="Proteomes" id="UP001262582"/>
    </source>
</evidence>
<dbReference type="InterPro" id="IPR000212">
    <property type="entry name" value="DNA_helicase_UvrD/REP"/>
</dbReference>
<gene>
    <name evidence="4" type="ORF">RM539_10450</name>
</gene>
<accession>A0ABU3D6E4</accession>
<dbReference type="Pfam" id="PF13245">
    <property type="entry name" value="AAA_19"/>
    <property type="match status" value="1"/>
</dbReference>
<protein>
    <recommendedName>
        <fullName evidence="1">DNA 3'-5' helicase II</fullName>
    </recommendedName>
</protein>
<dbReference type="Proteomes" id="UP001262582">
    <property type="component" value="Unassembled WGS sequence"/>
</dbReference>
<sequence length="624" mass="74247">MAKLFPSFDQIRKQKVQPTEGENEFLNFLVNNLNDDYEVFFQPFLNGDQPDIILVNKIAGILIIEVKDWNLNNYYLNPKNNWVLKSNKTIIESPLYQVQKYKENLYELHSEAIFEKKIQNKNAWSVVNCMVYFHNASEAGINRFLHSGEYQDYRYKNFLNYMEFWGHDSLNPRRLEKMLRHFRLNRKSYIFDEAIYKSCRRYLAPPFHELEEGKEINYTKAQKELIRSEERPYRKIKGAAGSGKTLVLAKRAVNAHKRTGGRVLILTYNLSLKNYIHDRISDVREEFFWNKFYITNYHQFFKTQANNNNIKITSLGCFQDTEFFKNKNTMKFDAIFIDEIQDYQQAWLDIITENFMHENSEFVVFGDEKQNIYERELDDNNEIRINKIRGNWNNSMNESHRFGSDIGKLALNFQKQFFKQKYKADDLNFLSQLDFEQRLIQQHIIPNSNAEKCVEKIYEILNANRIHSSDVAILGASVTKLRDIEYLIREKKKEKTAITFERKEEYEDLKKAQIEYLQKANTPLDLIEQKAEKDIYNKLEKIRRGRKNHFWMKTGTVKLSTIHSFKGWEINTLFLLVENDEDSNANAELIYTGLTRARQNLIILNLGNPNYQRFFESQFSEIGI</sequence>
<dbReference type="EMBL" id="JAVRHK010000006">
    <property type="protein sequence ID" value="MDT0677001.1"/>
    <property type="molecule type" value="Genomic_DNA"/>
</dbReference>
<dbReference type="Gene3D" id="3.40.50.300">
    <property type="entry name" value="P-loop containing nucleotide triphosphate hydrolases"/>
    <property type="match status" value="2"/>
</dbReference>
<comment type="caution">
    <text evidence="4">The sequence shown here is derived from an EMBL/GenBank/DDBJ whole genome shotgun (WGS) entry which is preliminary data.</text>
</comment>
<dbReference type="SUPFAM" id="SSF52540">
    <property type="entry name" value="P-loop containing nucleoside triphosphate hydrolases"/>
    <property type="match status" value="1"/>
</dbReference>
<evidence type="ECO:0000259" key="2">
    <source>
        <dbReference type="Pfam" id="PF08378"/>
    </source>
</evidence>
<dbReference type="InterPro" id="IPR011528">
    <property type="entry name" value="NERD"/>
</dbReference>